<evidence type="ECO:0000313" key="4">
    <source>
        <dbReference type="Proteomes" id="UP000675881"/>
    </source>
</evidence>
<dbReference type="AlphaFoldDB" id="A0A7R8H355"/>
<keyword evidence="4" id="KW-1185">Reference proteome</keyword>
<feature type="compositionally biased region" description="Low complexity" evidence="1">
    <location>
        <begin position="462"/>
        <end position="474"/>
    </location>
</feature>
<gene>
    <name evidence="3" type="ORF">LSAA_5672</name>
</gene>
<dbReference type="InterPro" id="IPR052774">
    <property type="entry name" value="Celegans_DevNeuronal_Protein"/>
</dbReference>
<dbReference type="Proteomes" id="UP000675881">
    <property type="component" value="Chromosome 14"/>
</dbReference>
<feature type="compositionally biased region" description="Gly residues" evidence="1">
    <location>
        <begin position="936"/>
        <end position="950"/>
    </location>
</feature>
<protein>
    <submittedName>
        <fullName evidence="3">(salmon louse) hypothetical protein</fullName>
    </submittedName>
</protein>
<keyword evidence="2" id="KW-0472">Membrane</keyword>
<evidence type="ECO:0000313" key="3">
    <source>
        <dbReference type="EMBL" id="CAF2836898.1"/>
    </source>
</evidence>
<feature type="compositionally biased region" description="Low complexity" evidence="1">
    <location>
        <begin position="660"/>
        <end position="681"/>
    </location>
</feature>
<feature type="region of interest" description="Disordered" evidence="1">
    <location>
        <begin position="330"/>
        <end position="710"/>
    </location>
</feature>
<evidence type="ECO:0000256" key="2">
    <source>
        <dbReference type="SAM" id="Phobius"/>
    </source>
</evidence>
<keyword evidence="2" id="KW-1133">Transmembrane helix</keyword>
<dbReference type="PROSITE" id="PS50948">
    <property type="entry name" value="PAN"/>
    <property type="match status" value="1"/>
</dbReference>
<evidence type="ECO:0000256" key="1">
    <source>
        <dbReference type="SAM" id="MobiDB-lite"/>
    </source>
</evidence>
<feature type="region of interest" description="Disordered" evidence="1">
    <location>
        <begin position="936"/>
        <end position="955"/>
    </location>
</feature>
<feature type="compositionally biased region" description="Polar residues" evidence="1">
    <location>
        <begin position="545"/>
        <end position="559"/>
    </location>
</feature>
<feature type="compositionally biased region" description="Polar residues" evidence="1">
    <location>
        <begin position="425"/>
        <end position="447"/>
    </location>
</feature>
<organism evidence="3 4">
    <name type="scientific">Lepeophtheirus salmonis</name>
    <name type="common">Salmon louse</name>
    <name type="synonym">Caligus salmonis</name>
    <dbReference type="NCBI Taxonomy" id="72036"/>
    <lineage>
        <taxon>Eukaryota</taxon>
        <taxon>Metazoa</taxon>
        <taxon>Ecdysozoa</taxon>
        <taxon>Arthropoda</taxon>
        <taxon>Crustacea</taxon>
        <taxon>Multicrustacea</taxon>
        <taxon>Hexanauplia</taxon>
        <taxon>Copepoda</taxon>
        <taxon>Siphonostomatoida</taxon>
        <taxon>Caligidae</taxon>
        <taxon>Lepeophtheirus</taxon>
    </lineage>
</organism>
<dbReference type="EMBL" id="HG994593">
    <property type="protein sequence ID" value="CAF2836898.1"/>
    <property type="molecule type" value="Genomic_DNA"/>
</dbReference>
<feature type="transmembrane region" description="Helical" evidence="2">
    <location>
        <begin position="1167"/>
        <end position="1188"/>
    </location>
</feature>
<feature type="compositionally biased region" description="Low complexity" evidence="1">
    <location>
        <begin position="625"/>
        <end position="645"/>
    </location>
</feature>
<dbReference type="SUPFAM" id="SSF57414">
    <property type="entry name" value="Hairpin loop containing domain-like"/>
    <property type="match status" value="1"/>
</dbReference>
<feature type="compositionally biased region" description="Polar residues" evidence="1">
    <location>
        <begin position="350"/>
        <end position="373"/>
    </location>
</feature>
<proteinExistence type="predicted"/>
<dbReference type="PROSITE" id="PS51034">
    <property type="entry name" value="ZP_2"/>
    <property type="match status" value="1"/>
</dbReference>
<dbReference type="Gene3D" id="3.50.4.10">
    <property type="entry name" value="Hepatocyte Growth Factor"/>
    <property type="match status" value="2"/>
</dbReference>
<feature type="compositionally biased region" description="Polar residues" evidence="1">
    <location>
        <begin position="688"/>
        <end position="708"/>
    </location>
</feature>
<dbReference type="InterPro" id="IPR003609">
    <property type="entry name" value="Pan_app"/>
</dbReference>
<reference evidence="3" key="1">
    <citation type="submission" date="2021-02" db="EMBL/GenBank/DDBJ databases">
        <authorList>
            <person name="Bekaert M."/>
        </authorList>
    </citation>
    <scope>NUCLEOTIDE SEQUENCE</scope>
    <source>
        <strain evidence="3">IoA-00</strain>
    </source>
</reference>
<feature type="compositionally biased region" description="Polar residues" evidence="1">
    <location>
        <begin position="391"/>
        <end position="410"/>
    </location>
</feature>
<dbReference type="CDD" id="cd01099">
    <property type="entry name" value="PAN_AP_HGF"/>
    <property type="match status" value="2"/>
</dbReference>
<feature type="compositionally biased region" description="Low complexity" evidence="1">
    <location>
        <begin position="497"/>
        <end position="514"/>
    </location>
</feature>
<dbReference type="OrthoDB" id="6423981at2759"/>
<dbReference type="PANTHER" id="PTHR47327">
    <property type="entry name" value="FI18240P1-RELATED"/>
    <property type="match status" value="1"/>
</dbReference>
<dbReference type="InterPro" id="IPR001507">
    <property type="entry name" value="ZP_dom"/>
</dbReference>
<sequence>MKNTKCLGRPFIINPVGYTEITDPSIVVSTCTELCRNDRLDTGDVNPCKTFSFKTLSSVTRLKDIDELWRPSMCSFPKKIQSEEKDDDSLIRDSDFDQFVEICVNETENNCLRGGNRCEGIPRFVVEKNKEMPKNRDLLSFHNIEEEECRKICRDDKGELPFLYYFSDENNGIATSRSLSYHELVCIQGGENMEWDRKSNNIDDSLINVDDDNADDNDSKNSSSDQAFELFHECLHSEDNFKCKSLVFNPKTLECRMSRRNKEGTRLFFDNDFNYYENLKYSKSSRQKNFKWSKSSESRHHTLGQFPIQKGDNSYYYNYEGAYQSSIGNNNRGATGWNQDEDDSHRKNWNNDPHWNRNPNYNHQSKPWSKPNNNPLPYPPGSQRYPGHPLSSPSQGWNSVPNNDPSQNAYEYNGNSQHSGGGSQWTSASGGVDLFNQNNKHASQFVPSNEKEWTDPSGSNGGSYYDSSHPYQTSHPHHPSQSDHSIGDHSVNRPGGSSFSSVSSFASHDSNSNTGGSGDSGFINHGISSAPGHNSPHSISDPHSVYNSNGDKSPSVESSNAHHEGGYVNNNNNPNGGGFMYQSHGSSSYDHKGSKSSSSNSQGGFGQNGPSTSSNNLDGSRPASHFHGSSGSSHGNTNSFSSTSFQNHGGFGHRGQNIDGSASHFHGSSGSSHGNTGTNSFRPHVGSSVPSNHQGKFYNDNSGISLGNTVRRPRCDPGLDKFKQIKSRTQLKSEHIKLKEAVNSLSECEELCIETTSFQCKSFNFVFGFSPKRSDNCEISDFSLESADLNDPNFFQTSDLHDFYMREPRSQDCLDVSQTCTEDEMVFTLRTPSGFNGRIYTYRHYDKNRCFISGTGGNAHVLKIPGASGYPNCGTVKYGNTQTNVVIVQHSELVQTSRDVIYNLTCTVQDPGEAVVTSGYIGSAYIGSGSFVGGSSGGDDGNEGGGGNNGNGSWNFDNGLSGGGISGGGSGFGRPIPIEYLPAEHTLDSRVRLVISYQGRPTTTIAVGDPLEFKIETQDGENLIRDIFATNTIEAVQWIQKYSLPLDSPDQEMDSALISMHLRFRNPNFLVFEANIRTCRGGCPPVDCHGARGRQLSYGKRRKRDVGDQRNETEEIDDNDIGIKEMFKVFDTREDIQKIEIEEKEPIVEKIKPVLNESDCKNKDSNVALIVIIVILLLLITTCIIYIFSVLRTRRNHKNNNVSELISVPDNSSGSLESASNLKPRRSYFYCDRPTK</sequence>
<dbReference type="Pfam" id="PF00024">
    <property type="entry name" value="PAN_1"/>
    <property type="match status" value="1"/>
</dbReference>
<dbReference type="GO" id="GO:0009653">
    <property type="term" value="P:anatomical structure morphogenesis"/>
    <property type="evidence" value="ECO:0007669"/>
    <property type="project" value="TreeGrafter"/>
</dbReference>
<dbReference type="SMART" id="SM00473">
    <property type="entry name" value="PAN_AP"/>
    <property type="match status" value="2"/>
</dbReference>
<name>A0A7R8H355_LEPSM</name>
<accession>A0A7R8H355</accession>
<keyword evidence="2" id="KW-0812">Transmembrane</keyword>
<dbReference type="PANTHER" id="PTHR47327:SF9">
    <property type="entry name" value="NO MECHANORECEPTOR POTENTIAL A, ISOFORM A"/>
    <property type="match status" value="1"/>
</dbReference>